<proteinExistence type="predicted"/>
<evidence type="ECO:0000313" key="1">
    <source>
        <dbReference type="EMBL" id="KAJ9104704.1"/>
    </source>
</evidence>
<protein>
    <submittedName>
        <fullName evidence="1">Uncharacterized protein</fullName>
    </submittedName>
</protein>
<keyword evidence="2" id="KW-1185">Reference proteome</keyword>
<comment type="caution">
    <text evidence="1">The sequence shown here is derived from an EMBL/GenBank/DDBJ whole genome shotgun (WGS) entry which is preliminary data.</text>
</comment>
<dbReference type="EMBL" id="JASBWS010000052">
    <property type="protein sequence ID" value="KAJ9104704.1"/>
    <property type="molecule type" value="Genomic_DNA"/>
</dbReference>
<dbReference type="Proteomes" id="UP001230649">
    <property type="component" value="Unassembled WGS sequence"/>
</dbReference>
<name>A0ACC2W065_9TREE</name>
<sequence>MVAIHALAALFLSMVATISASPIDSQHQPSKRCTATISSYTDIATAVSSKCTTVVVNSFTVPAGKPFDLSGLTSGTTVNVQGDVTFAAAEWSGPMFTIDGEGITFQGNGHTFDGQGKSLWDTLGSNGGKTKVFSIGSNSAQLIIDTVTIDNSAGDELSGGKTLGHNTDCFDVSATNVIIKNSRCVNQDDCLAINKGSAIQFLNNYCSGLESRSAATPSSKVIMVFESRASVSSITYTGNTVTSAAKYGVVIQQDYENGSPTGTPTNGVSISDINFTGTNTVSAAASGKEVYVLCGSGSCKGTWDWAGLKVSGGSKGSITGNPPIKNFSL</sequence>
<organism evidence="1 2">
    <name type="scientific">Naganishia adeliensis</name>
    <dbReference type="NCBI Taxonomy" id="92952"/>
    <lineage>
        <taxon>Eukaryota</taxon>
        <taxon>Fungi</taxon>
        <taxon>Dikarya</taxon>
        <taxon>Basidiomycota</taxon>
        <taxon>Agaricomycotina</taxon>
        <taxon>Tremellomycetes</taxon>
        <taxon>Filobasidiales</taxon>
        <taxon>Filobasidiaceae</taxon>
        <taxon>Naganishia</taxon>
    </lineage>
</organism>
<evidence type="ECO:0000313" key="2">
    <source>
        <dbReference type="Proteomes" id="UP001230649"/>
    </source>
</evidence>
<accession>A0ACC2W065</accession>
<gene>
    <name evidence="1" type="ORF">QFC20_004476</name>
</gene>
<reference evidence="1" key="1">
    <citation type="submission" date="2023-04" db="EMBL/GenBank/DDBJ databases">
        <title>Draft Genome sequencing of Naganishia species isolated from polar environments using Oxford Nanopore Technology.</title>
        <authorList>
            <person name="Leo P."/>
            <person name="Venkateswaran K."/>
        </authorList>
    </citation>
    <scope>NUCLEOTIDE SEQUENCE</scope>
    <source>
        <strain evidence="1">MNA-CCFEE 5262</strain>
    </source>
</reference>